<evidence type="ECO:0000313" key="2">
    <source>
        <dbReference type="Proteomes" id="UP000824533"/>
    </source>
</evidence>
<proteinExistence type="predicted"/>
<dbReference type="EMBL" id="CM034387">
    <property type="protein sequence ID" value="KAJ0183593.1"/>
    <property type="molecule type" value="Genomic_DNA"/>
</dbReference>
<comment type="caution">
    <text evidence="1">The sequence shown here is derived from an EMBL/GenBank/DDBJ whole genome shotgun (WGS) entry which is preliminary data.</text>
</comment>
<name>A0ACC1DI25_9NEOP</name>
<dbReference type="Proteomes" id="UP000824533">
    <property type="component" value="Linkage Group LG01"/>
</dbReference>
<protein>
    <submittedName>
        <fullName evidence="1">Uncharacterized protein</fullName>
    </submittedName>
</protein>
<accession>A0ACC1DI25</accession>
<evidence type="ECO:0000313" key="1">
    <source>
        <dbReference type="EMBL" id="KAJ0183593.1"/>
    </source>
</evidence>
<sequence length="247" mass="26775">MNDQTPYVYPDGSAPPAMPNPPPSGPTIPAQYRFSQDELRVLGECNRESFFQRSLPLGTGLGLATLAAVQRGHFKPNPRFGAFPKVTLAVVVGYFIGKLSYQQACAEKLMALPGSYIGQLLRDKKEGRSSINTSLPKQSPSMFGATPGDIYSDAGPGSSLDLDTDRPIFSGDDSYRPDNALQPNADIGPPKPSLSYEELRRKNRGDHAETKQDPYRMDPNTVPAVSRARPPSSPSSPATNKYGDVME</sequence>
<organism evidence="1 2">
    <name type="scientific">Dendrolimus kikuchii</name>
    <dbReference type="NCBI Taxonomy" id="765133"/>
    <lineage>
        <taxon>Eukaryota</taxon>
        <taxon>Metazoa</taxon>
        <taxon>Ecdysozoa</taxon>
        <taxon>Arthropoda</taxon>
        <taxon>Hexapoda</taxon>
        <taxon>Insecta</taxon>
        <taxon>Pterygota</taxon>
        <taxon>Neoptera</taxon>
        <taxon>Endopterygota</taxon>
        <taxon>Lepidoptera</taxon>
        <taxon>Glossata</taxon>
        <taxon>Ditrysia</taxon>
        <taxon>Bombycoidea</taxon>
        <taxon>Lasiocampidae</taxon>
        <taxon>Dendrolimus</taxon>
    </lineage>
</organism>
<keyword evidence="2" id="KW-1185">Reference proteome</keyword>
<gene>
    <name evidence="1" type="ORF">K1T71_000016</name>
</gene>
<reference evidence="1 2" key="1">
    <citation type="journal article" date="2021" name="Front. Genet.">
        <title>Chromosome-Level Genome Assembly Reveals Significant Gene Expansion in the Toll and IMD Signaling Pathways of Dendrolimus kikuchii.</title>
        <authorList>
            <person name="Zhou J."/>
            <person name="Wu P."/>
            <person name="Xiong Z."/>
            <person name="Liu N."/>
            <person name="Zhao N."/>
            <person name="Ji M."/>
            <person name="Qiu Y."/>
            <person name="Yang B."/>
        </authorList>
    </citation>
    <scope>NUCLEOTIDE SEQUENCE [LARGE SCALE GENOMIC DNA]</scope>
    <source>
        <strain evidence="1">Ann1</strain>
    </source>
</reference>